<proteinExistence type="predicted"/>
<dbReference type="RefSeq" id="WP_090985730.1">
    <property type="nucleotide sequence ID" value="NZ_FOJM01000014.1"/>
</dbReference>
<dbReference type="Proteomes" id="UP000198836">
    <property type="component" value="Unassembled WGS sequence"/>
</dbReference>
<sequence>MTKKLSMLVVAMTLWAISATAQLNVKGYYRKDGTGMCIRKAAYSSSTDLIIGHITEYVDGDVWIYDFNGKLIKRIKPKRK</sequence>
<organism evidence="2 3">
    <name type="scientific">Pedobacter suwonensis</name>
    <dbReference type="NCBI Taxonomy" id="332999"/>
    <lineage>
        <taxon>Bacteria</taxon>
        <taxon>Pseudomonadati</taxon>
        <taxon>Bacteroidota</taxon>
        <taxon>Sphingobacteriia</taxon>
        <taxon>Sphingobacteriales</taxon>
        <taxon>Sphingobacteriaceae</taxon>
        <taxon>Pedobacter</taxon>
    </lineage>
</organism>
<evidence type="ECO:0000313" key="2">
    <source>
        <dbReference type="EMBL" id="SFA54884.1"/>
    </source>
</evidence>
<feature type="signal peptide" evidence="1">
    <location>
        <begin position="1"/>
        <end position="21"/>
    </location>
</feature>
<dbReference type="AlphaFoldDB" id="A0A1I0TSU9"/>
<evidence type="ECO:0000256" key="1">
    <source>
        <dbReference type="SAM" id="SignalP"/>
    </source>
</evidence>
<dbReference type="EMBL" id="FOJM01000014">
    <property type="protein sequence ID" value="SFA54884.1"/>
    <property type="molecule type" value="Genomic_DNA"/>
</dbReference>
<keyword evidence="3" id="KW-1185">Reference proteome</keyword>
<dbReference type="OrthoDB" id="355609at2"/>
<protein>
    <recommendedName>
        <fullName evidence="4">WG containing repeat-containing protein</fullName>
    </recommendedName>
</protein>
<dbReference type="STRING" id="332999.SAMN04488511_11435"/>
<reference evidence="3" key="1">
    <citation type="submission" date="2016-10" db="EMBL/GenBank/DDBJ databases">
        <authorList>
            <person name="Varghese N."/>
            <person name="Submissions S."/>
        </authorList>
    </citation>
    <scope>NUCLEOTIDE SEQUENCE [LARGE SCALE GENOMIC DNA]</scope>
    <source>
        <strain evidence="3">DSM 18130</strain>
    </source>
</reference>
<keyword evidence="1" id="KW-0732">Signal</keyword>
<feature type="chain" id="PRO_5011435175" description="WG containing repeat-containing protein" evidence="1">
    <location>
        <begin position="22"/>
        <end position="80"/>
    </location>
</feature>
<evidence type="ECO:0000313" key="3">
    <source>
        <dbReference type="Proteomes" id="UP000198836"/>
    </source>
</evidence>
<name>A0A1I0TSU9_9SPHI</name>
<gene>
    <name evidence="2" type="ORF">SAMN04488511_11435</name>
</gene>
<accession>A0A1I0TSU9</accession>
<evidence type="ECO:0008006" key="4">
    <source>
        <dbReference type="Google" id="ProtNLM"/>
    </source>
</evidence>